<proteinExistence type="predicted"/>
<accession>A0A0L8GW50</accession>
<feature type="region of interest" description="Disordered" evidence="5">
    <location>
        <begin position="1299"/>
        <end position="1318"/>
    </location>
</feature>
<dbReference type="GO" id="GO:0005737">
    <property type="term" value="C:cytoplasm"/>
    <property type="evidence" value="ECO:0007669"/>
    <property type="project" value="UniProtKB-SubCell"/>
</dbReference>
<feature type="compositionally biased region" description="Polar residues" evidence="5">
    <location>
        <begin position="309"/>
        <end position="319"/>
    </location>
</feature>
<evidence type="ECO:0000256" key="5">
    <source>
        <dbReference type="SAM" id="MobiDB-lite"/>
    </source>
</evidence>
<evidence type="ECO:0000313" key="6">
    <source>
        <dbReference type="EMBL" id="KOF80840.1"/>
    </source>
</evidence>
<dbReference type="EMBL" id="KQ420261">
    <property type="protein sequence ID" value="KOF80840.1"/>
    <property type="molecule type" value="Genomic_DNA"/>
</dbReference>
<feature type="coiled-coil region" evidence="4">
    <location>
        <begin position="397"/>
        <end position="709"/>
    </location>
</feature>
<dbReference type="PANTHER" id="PTHR18875:SF8">
    <property type="entry name" value="COILED-COIL DOMAIN-CONTAINING PROTEIN 18"/>
    <property type="match status" value="1"/>
</dbReference>
<feature type="compositionally biased region" description="Polar residues" evidence="5">
    <location>
        <begin position="57"/>
        <end position="70"/>
    </location>
</feature>
<feature type="coiled-coil region" evidence="4">
    <location>
        <begin position="1040"/>
        <end position="1198"/>
    </location>
</feature>
<feature type="region of interest" description="Disordered" evidence="5">
    <location>
        <begin position="57"/>
        <end position="76"/>
    </location>
</feature>
<keyword evidence="2" id="KW-0963">Cytoplasm</keyword>
<dbReference type="OrthoDB" id="304163at2759"/>
<protein>
    <submittedName>
        <fullName evidence="6">Uncharacterized protein</fullName>
    </submittedName>
</protein>
<evidence type="ECO:0000256" key="4">
    <source>
        <dbReference type="SAM" id="Coils"/>
    </source>
</evidence>
<feature type="coiled-coil region" evidence="4">
    <location>
        <begin position="745"/>
        <end position="923"/>
    </location>
</feature>
<comment type="subcellular location">
    <subcellularLocation>
        <location evidence="1">Cytoplasm</location>
    </subcellularLocation>
</comment>
<feature type="region of interest" description="Disordered" evidence="5">
    <location>
        <begin position="309"/>
        <end position="335"/>
    </location>
</feature>
<dbReference type="OMA" id="SKQPWES"/>
<keyword evidence="3 4" id="KW-0175">Coiled coil</keyword>
<sequence>MELRLKEVTHRLQETEKSLANIYLMEQQDLKEKVFGVDNLSQDFWYKNSLDQIRWNDSNSNVSEQSTPTDSLGMAFKNDDMVASTPKKHNKKSNEPIKNKYQEKLDLLQTELKIQDQSLREAEERYEKAQKNAADANSEKENLQKTIHNLKDEINQIKQRNLIEKEDTRKHFESYKRNIEEKCHLLESKILNLNKERDNLLQNIHELESNLKKYENQIRKIHDKNEQEIQEKHSLIDENALLKRELKSAKFTASVIESTSSELENMRQENCHLQYRIQLKTQQVKDNVAEKESIKEILREFVCLIKDGSSSNSESNPPQHVTKPEQNDSGILSWRPDCQQPPSKVVSEFEALLQISVPTACSSLLTDIQNKFADKEAKIQQLQAFNQSLAASKEEWLKVENQEADNYKRKITELSESNNYLSKQLDELKENFQSVKYQLAESEAKAENLDFCISQRNTQLVELQEELNNKENNICQLEKKLREKSHEIVTLDAQLSERMRDFNEQFNKYQQFEDELRSCEAKLDQTQAECSNYRQEMEDIKKEKEKDLQLYLKQFKEKDKLIESLQRKSDEQQVVMEDLLKQVDILSGELFTKSESFKDLQYQEQETSQKLIQKNEELENMQKQLDCQSSESKNCINQMEKTIESFKAQMSCYIKDAQKNNSQYLAELALKNSKEQSLVNQIKQLEQSLKEKEQQCNNLQQTHEENQSMLDKSYELISQLKKSQVSTLKEISRHEKHIVIERSKRMELELILKNKCDQLQKLTRESNTDIKKLQDTVRDLQQAKDNLTEHSCNITSQLQKELQVGENRNTHLNTLQEQYNKKNEELQQLINSVDKMKEQIKFQEEQIALTTKENNNLHQVVAALQAKVSNQNFEKQESKRNIENLEYNLKAKEELLEDTRDAIKKLQTELNLKKEENDDLQSTIREQHLQLEERAQKVAELVKSMSDYRIEMENRVKDGKNLLDQEQIDIKNKMKQIVQYREQYQKTVEGLQNTTLLLEAKSQTCHKIELELASKNALIENSAKTIQNQTLKEKELVEYKAEITQELRLAREQLQNQTADFMLVRSQQTKLRHENDKLLQKIETLTATLNTKQTEISKLTENVSILRLEKIKSESKMSTEIKQLQQEIKMEQQTHSMELERLKETNLLLQKNKEDVSTKLNESNKKHLKAVTQHEKDLNSLKASLHLLEDEVKVQKEAVISGNETIVLKDIEISKLKSDLTNMEKILLSLKFLQFGQNKVPQFQNQETHDSNKYQAENESSLTSESHKEIIAILENAETSVDNEPKFYPGFSTVSNDVEKNTEAKSSDVQHTETNEERDIDRQKYIGLLQQRINTNKLLQQQVDKQLQDMQQKSATRKVKTQT</sequence>
<organism evidence="6">
    <name type="scientific">Octopus bimaculoides</name>
    <name type="common">California two-spotted octopus</name>
    <dbReference type="NCBI Taxonomy" id="37653"/>
    <lineage>
        <taxon>Eukaryota</taxon>
        <taxon>Metazoa</taxon>
        <taxon>Spiralia</taxon>
        <taxon>Lophotrochozoa</taxon>
        <taxon>Mollusca</taxon>
        <taxon>Cephalopoda</taxon>
        <taxon>Coleoidea</taxon>
        <taxon>Octopodiformes</taxon>
        <taxon>Octopoda</taxon>
        <taxon>Incirrata</taxon>
        <taxon>Octopodidae</taxon>
        <taxon>Octopus</taxon>
    </lineage>
</organism>
<dbReference type="KEGG" id="obi:106874523"/>
<dbReference type="SUPFAM" id="SSF90257">
    <property type="entry name" value="Myosin rod fragments"/>
    <property type="match status" value="1"/>
</dbReference>
<evidence type="ECO:0000256" key="1">
    <source>
        <dbReference type="ARBA" id="ARBA00004496"/>
    </source>
</evidence>
<evidence type="ECO:0000256" key="2">
    <source>
        <dbReference type="ARBA" id="ARBA00022490"/>
    </source>
</evidence>
<reference evidence="6" key="1">
    <citation type="submission" date="2015-07" db="EMBL/GenBank/DDBJ databases">
        <title>MeaNS - Measles Nucleotide Surveillance Program.</title>
        <authorList>
            <person name="Tran T."/>
            <person name="Druce J."/>
        </authorList>
    </citation>
    <scope>NUCLEOTIDE SEQUENCE</scope>
    <source>
        <strain evidence="6">UCB-OBI-ISO-001</strain>
        <tissue evidence="6">Gonad</tissue>
    </source>
</reference>
<evidence type="ECO:0000256" key="3">
    <source>
        <dbReference type="ARBA" id="ARBA00023054"/>
    </source>
</evidence>
<gene>
    <name evidence="6" type="ORF">OCBIM_22027342mg</name>
</gene>
<feature type="coiled-coil region" evidence="4">
    <location>
        <begin position="98"/>
        <end position="245"/>
    </location>
</feature>
<name>A0A0L8GW50_OCTBM</name>
<dbReference type="PANTHER" id="PTHR18875">
    <property type="entry name" value="SARCOMA ANTIGEN NY-SAR-24/CYTOSKELETAL PROTEIN SOJO"/>
    <property type="match status" value="1"/>
</dbReference>